<protein>
    <submittedName>
        <fullName evidence="2">Uncharacterized protein</fullName>
    </submittedName>
</protein>
<feature type="region of interest" description="Disordered" evidence="1">
    <location>
        <begin position="32"/>
        <end position="67"/>
    </location>
</feature>
<proteinExistence type="predicted"/>
<reference evidence="2" key="1">
    <citation type="submission" date="2022-10" db="EMBL/GenBank/DDBJ databases">
        <title>The complete genomes of actinobacterial strains from the NBC collection.</title>
        <authorList>
            <person name="Joergensen T.S."/>
            <person name="Alvarez Arevalo M."/>
            <person name="Sterndorff E.B."/>
            <person name="Faurdal D."/>
            <person name="Vuksanovic O."/>
            <person name="Mourched A.-S."/>
            <person name="Charusanti P."/>
            <person name="Shaw S."/>
            <person name="Blin K."/>
            <person name="Weber T."/>
        </authorList>
    </citation>
    <scope>NUCLEOTIDE SEQUENCE</scope>
    <source>
        <strain evidence="2">NBC_00303</strain>
        <plasmid evidence="2">unnamed1</plasmid>
    </source>
</reference>
<dbReference type="RefSeq" id="WP_328741315.1">
    <property type="nucleotide sequence ID" value="NZ_CP108037.1"/>
</dbReference>
<keyword evidence="3" id="KW-1185">Reference proteome</keyword>
<dbReference type="GeneID" id="95502250"/>
<gene>
    <name evidence="2" type="ORF">OHA91_39385</name>
</gene>
<accession>A0ABZ1QQJ2</accession>
<keyword evidence="2" id="KW-0614">Plasmid</keyword>
<dbReference type="Proteomes" id="UP001432312">
    <property type="component" value="Plasmid unnamed1"/>
</dbReference>
<geneLocation type="plasmid" evidence="2 3">
    <name>unnamed1</name>
</geneLocation>
<name>A0ABZ1QQJ2_9ACTN</name>
<sequence length="67" mass="7095">MYAEIVALLRATLPEFLGSLSAALAITAGSWTVRRSRNSSRSEPTGERQADTDLAGPVTPPEGHDAQ</sequence>
<evidence type="ECO:0000313" key="2">
    <source>
        <dbReference type="EMBL" id="WUN84587.1"/>
    </source>
</evidence>
<evidence type="ECO:0000313" key="3">
    <source>
        <dbReference type="Proteomes" id="UP001432312"/>
    </source>
</evidence>
<evidence type="ECO:0000256" key="1">
    <source>
        <dbReference type="SAM" id="MobiDB-lite"/>
    </source>
</evidence>
<dbReference type="EMBL" id="CP108037">
    <property type="protein sequence ID" value="WUN84587.1"/>
    <property type="molecule type" value="Genomic_DNA"/>
</dbReference>
<organism evidence="2 3">
    <name type="scientific">Streptomyces erythrochromogenes</name>
    <dbReference type="NCBI Taxonomy" id="285574"/>
    <lineage>
        <taxon>Bacteria</taxon>
        <taxon>Bacillati</taxon>
        <taxon>Actinomycetota</taxon>
        <taxon>Actinomycetes</taxon>
        <taxon>Kitasatosporales</taxon>
        <taxon>Streptomycetaceae</taxon>
        <taxon>Streptomyces</taxon>
    </lineage>
</organism>